<accession>A0A1I2M3H2</accession>
<keyword evidence="11" id="KW-1185">Reference proteome</keyword>
<keyword evidence="5 8" id="KW-0648">Protein biosynthesis</keyword>
<feature type="active site" description="Charge relay system" evidence="8">
    <location>
        <position position="153"/>
    </location>
</feature>
<comment type="function">
    <text evidence="6 8">Allows the formation of correctly charged Gln-tRNA(Gln) through the transamidation of misacylated Glu-tRNA(Gln) in organisms which lack glutaminyl-tRNA synthetase. The reaction takes place in the presence of glutamine and ATP through an activated gamma-phospho-Glu-tRNA(Gln).</text>
</comment>
<dbReference type="GO" id="GO:0016740">
    <property type="term" value="F:transferase activity"/>
    <property type="evidence" value="ECO:0007669"/>
    <property type="project" value="UniProtKB-KW"/>
</dbReference>
<dbReference type="InterPro" id="IPR004412">
    <property type="entry name" value="GatA"/>
</dbReference>
<evidence type="ECO:0000256" key="6">
    <source>
        <dbReference type="ARBA" id="ARBA00025295"/>
    </source>
</evidence>
<keyword evidence="2 8" id="KW-0436">Ligase</keyword>
<dbReference type="Gene3D" id="3.90.1300.10">
    <property type="entry name" value="Amidase signature (AS) domain"/>
    <property type="match status" value="1"/>
</dbReference>
<dbReference type="EMBL" id="FOOG01000011">
    <property type="protein sequence ID" value="SFF85410.1"/>
    <property type="molecule type" value="Genomic_DNA"/>
</dbReference>
<reference evidence="11" key="1">
    <citation type="submission" date="2016-10" db="EMBL/GenBank/DDBJ databases">
        <authorList>
            <person name="Varghese N."/>
            <person name="Submissions S."/>
        </authorList>
    </citation>
    <scope>NUCLEOTIDE SEQUENCE [LARGE SCALE GENOMIC DNA]</scope>
    <source>
        <strain evidence="11">FP5</strain>
    </source>
</reference>
<organism evidence="10 11">
    <name type="scientific">Halobacillus alkaliphilus</name>
    <dbReference type="NCBI Taxonomy" id="396056"/>
    <lineage>
        <taxon>Bacteria</taxon>
        <taxon>Bacillati</taxon>
        <taxon>Bacillota</taxon>
        <taxon>Bacilli</taxon>
        <taxon>Bacillales</taxon>
        <taxon>Bacillaceae</taxon>
        <taxon>Halobacillus</taxon>
    </lineage>
</organism>
<dbReference type="RefSeq" id="WP_089751600.1">
    <property type="nucleotide sequence ID" value="NZ_FOOG01000011.1"/>
</dbReference>
<evidence type="ECO:0000259" key="9">
    <source>
        <dbReference type="Pfam" id="PF01425"/>
    </source>
</evidence>
<dbReference type="InterPro" id="IPR020556">
    <property type="entry name" value="Amidase_CS"/>
</dbReference>
<evidence type="ECO:0000256" key="5">
    <source>
        <dbReference type="ARBA" id="ARBA00022917"/>
    </source>
</evidence>
<dbReference type="PROSITE" id="PS00571">
    <property type="entry name" value="AMIDASES"/>
    <property type="match status" value="1"/>
</dbReference>
<name>A0A1I2M3H2_9BACI</name>
<protein>
    <recommendedName>
        <fullName evidence="8">Glutamyl-tRNA(Gln) amidotransferase subunit A</fullName>
        <shortName evidence="8">Glu-ADT subunit A</shortName>
        <ecNumber evidence="8">6.3.5.7</ecNumber>
    </recommendedName>
</protein>
<evidence type="ECO:0000256" key="2">
    <source>
        <dbReference type="ARBA" id="ARBA00022598"/>
    </source>
</evidence>
<feature type="active site" description="Acyl-ester intermediate" evidence="8">
    <location>
        <position position="177"/>
    </location>
</feature>
<comment type="catalytic activity">
    <reaction evidence="7 8">
        <text>L-glutamyl-tRNA(Gln) + L-glutamine + ATP + H2O = L-glutaminyl-tRNA(Gln) + L-glutamate + ADP + phosphate + H(+)</text>
        <dbReference type="Rhea" id="RHEA:17521"/>
        <dbReference type="Rhea" id="RHEA-COMP:9681"/>
        <dbReference type="Rhea" id="RHEA-COMP:9684"/>
        <dbReference type="ChEBI" id="CHEBI:15377"/>
        <dbReference type="ChEBI" id="CHEBI:15378"/>
        <dbReference type="ChEBI" id="CHEBI:29985"/>
        <dbReference type="ChEBI" id="CHEBI:30616"/>
        <dbReference type="ChEBI" id="CHEBI:43474"/>
        <dbReference type="ChEBI" id="CHEBI:58359"/>
        <dbReference type="ChEBI" id="CHEBI:78520"/>
        <dbReference type="ChEBI" id="CHEBI:78521"/>
        <dbReference type="ChEBI" id="CHEBI:456216"/>
        <dbReference type="EC" id="6.3.5.7"/>
    </reaction>
</comment>
<dbReference type="GO" id="GO:0006412">
    <property type="term" value="P:translation"/>
    <property type="evidence" value="ECO:0007669"/>
    <property type="project" value="UniProtKB-UniRule"/>
</dbReference>
<evidence type="ECO:0000256" key="3">
    <source>
        <dbReference type="ARBA" id="ARBA00022741"/>
    </source>
</evidence>
<evidence type="ECO:0000313" key="11">
    <source>
        <dbReference type="Proteomes" id="UP000198897"/>
    </source>
</evidence>
<evidence type="ECO:0000256" key="7">
    <source>
        <dbReference type="ARBA" id="ARBA00047407"/>
    </source>
</evidence>
<evidence type="ECO:0000256" key="4">
    <source>
        <dbReference type="ARBA" id="ARBA00022840"/>
    </source>
</evidence>
<dbReference type="InterPro" id="IPR036928">
    <property type="entry name" value="AS_sf"/>
</dbReference>
<dbReference type="PANTHER" id="PTHR11895">
    <property type="entry name" value="TRANSAMIDASE"/>
    <property type="match status" value="1"/>
</dbReference>
<dbReference type="NCBIfam" id="TIGR00132">
    <property type="entry name" value="gatA"/>
    <property type="match status" value="1"/>
</dbReference>
<gene>
    <name evidence="8" type="primary">gatA</name>
    <name evidence="10" type="ORF">SAMN05216353_11114</name>
</gene>
<evidence type="ECO:0000256" key="8">
    <source>
        <dbReference type="HAMAP-Rule" id="MF_00120"/>
    </source>
</evidence>
<feature type="domain" description="Amidase" evidence="9">
    <location>
        <begin position="24"/>
        <end position="465"/>
    </location>
</feature>
<dbReference type="EC" id="6.3.5.7" evidence="8"/>
<dbReference type="PANTHER" id="PTHR11895:SF151">
    <property type="entry name" value="GLUTAMYL-TRNA(GLN) AMIDOTRANSFERASE SUBUNIT A"/>
    <property type="match status" value="1"/>
</dbReference>
<dbReference type="InterPro" id="IPR023631">
    <property type="entry name" value="Amidase_dom"/>
</dbReference>
<dbReference type="HAMAP" id="MF_00120">
    <property type="entry name" value="GatA"/>
    <property type="match status" value="1"/>
</dbReference>
<dbReference type="GO" id="GO:0005524">
    <property type="term" value="F:ATP binding"/>
    <property type="evidence" value="ECO:0007669"/>
    <property type="project" value="UniProtKB-KW"/>
</dbReference>
<evidence type="ECO:0000256" key="1">
    <source>
        <dbReference type="ARBA" id="ARBA00008069"/>
    </source>
</evidence>
<dbReference type="OrthoDB" id="9811471at2"/>
<dbReference type="GO" id="GO:0030956">
    <property type="term" value="C:glutamyl-tRNA(Gln) amidotransferase complex"/>
    <property type="evidence" value="ECO:0007669"/>
    <property type="project" value="InterPro"/>
</dbReference>
<dbReference type="Pfam" id="PF01425">
    <property type="entry name" value="Amidase"/>
    <property type="match status" value="1"/>
</dbReference>
<feature type="active site" description="Charge relay system" evidence="8">
    <location>
        <position position="77"/>
    </location>
</feature>
<dbReference type="InterPro" id="IPR000120">
    <property type="entry name" value="Amidase"/>
</dbReference>
<dbReference type="AlphaFoldDB" id="A0A1I2M3H2"/>
<comment type="similarity">
    <text evidence="1 8">Belongs to the amidase family. GatA subfamily.</text>
</comment>
<dbReference type="GO" id="GO:0050567">
    <property type="term" value="F:glutaminyl-tRNA synthase (glutamine-hydrolyzing) activity"/>
    <property type="evidence" value="ECO:0007669"/>
    <property type="project" value="UniProtKB-UniRule"/>
</dbReference>
<proteinExistence type="inferred from homology"/>
<dbReference type="SUPFAM" id="SSF75304">
    <property type="entry name" value="Amidase signature (AS) enzymes"/>
    <property type="match status" value="1"/>
</dbReference>
<keyword evidence="3 8" id="KW-0547">Nucleotide-binding</keyword>
<evidence type="ECO:0000313" key="10">
    <source>
        <dbReference type="EMBL" id="SFF85410.1"/>
    </source>
</evidence>
<comment type="subunit">
    <text evidence="8">Heterotrimer of A, B and C subunits.</text>
</comment>
<keyword evidence="4 8" id="KW-0067">ATP-binding</keyword>
<keyword evidence="10" id="KW-0808">Transferase</keyword>
<dbReference type="Proteomes" id="UP000198897">
    <property type="component" value="Unassembled WGS sequence"/>
</dbReference>
<sequence>MSLFDYTLRELQEKLHNQEIRVTDLVDESYKRIEEVDGQVKAFLTLNEEAARAQAAELDQQRGDSTAKLFGLPIGVKDNIVTKGLRTTAGSQILSNFNDPLYDATVVNKLNDAKSITIGKLNMDEFAMGSSNENSSYDAVRNPWNTDYVPGGSSGGSAAAVAAGEVPYSLGSDTGGSIRQPAAYCGVVGLKPTYGRVSRFGLVAFASSLDQIGPITRNVEDNAFLLETIAGHDNMDSTSANVEVPNYSEALTGDVKGLKIAVPKEYLSEGVSSEVKEAVQAALQKYEELGATWEEVSLPHSKYALSTYYLIASSEASANLARFDGVRYGKRAEDAETMLDMFKRSRAEGFGDEVKRRIMLGTFALSSGYYDAYYKKAQQVRTLIKNDFEKVFADYDVIIGPTTPTPAFKIGDKVDDPMTMYANDILTIPVNLAGVPGISIPCGFSSNGLPIGLQIIGNHFDESSVYRTAHAFEQATEFHKQRPSLGGARS</sequence>